<evidence type="ECO:0000256" key="2">
    <source>
        <dbReference type="ARBA" id="ARBA00022692"/>
    </source>
</evidence>
<dbReference type="PROSITE" id="PS50928">
    <property type="entry name" value="ABC_TM1"/>
    <property type="match status" value="1"/>
</dbReference>
<feature type="transmembrane region" description="Helical" evidence="5">
    <location>
        <begin position="258"/>
        <end position="283"/>
    </location>
</feature>
<evidence type="ECO:0000256" key="5">
    <source>
        <dbReference type="RuleBase" id="RU363032"/>
    </source>
</evidence>
<dbReference type="AlphaFoldDB" id="A0A540VH07"/>
<proteinExistence type="inferred from homology"/>
<reference evidence="7 8" key="1">
    <citation type="submission" date="2019-06" db="EMBL/GenBank/DDBJ databases">
        <title>Genome sequence of Litorilinea aerophila BAA-2444.</title>
        <authorList>
            <person name="Maclea K.S."/>
            <person name="Maurais E.G."/>
            <person name="Iannazzi L.C."/>
        </authorList>
    </citation>
    <scope>NUCLEOTIDE SEQUENCE [LARGE SCALE GENOMIC DNA]</scope>
    <source>
        <strain evidence="7 8">ATCC BAA-2444</strain>
    </source>
</reference>
<dbReference type="InterPro" id="IPR035906">
    <property type="entry name" value="MetI-like_sf"/>
</dbReference>
<evidence type="ECO:0000313" key="7">
    <source>
        <dbReference type="EMBL" id="TQE96058.1"/>
    </source>
</evidence>
<comment type="similarity">
    <text evidence="5">Belongs to the binding-protein-dependent transport system permease family.</text>
</comment>
<keyword evidence="3 5" id="KW-1133">Transmembrane helix</keyword>
<name>A0A540VH07_9CHLR</name>
<keyword evidence="4 5" id="KW-0472">Membrane</keyword>
<feature type="transmembrane region" description="Helical" evidence="5">
    <location>
        <begin position="126"/>
        <end position="146"/>
    </location>
</feature>
<feature type="transmembrane region" description="Helical" evidence="5">
    <location>
        <begin position="206"/>
        <end position="231"/>
    </location>
</feature>
<dbReference type="CDD" id="cd06261">
    <property type="entry name" value="TM_PBP2"/>
    <property type="match status" value="1"/>
</dbReference>
<evidence type="ECO:0000259" key="6">
    <source>
        <dbReference type="PROSITE" id="PS50928"/>
    </source>
</evidence>
<evidence type="ECO:0000256" key="1">
    <source>
        <dbReference type="ARBA" id="ARBA00004141"/>
    </source>
</evidence>
<dbReference type="GO" id="GO:0005886">
    <property type="term" value="C:plasma membrane"/>
    <property type="evidence" value="ECO:0007669"/>
    <property type="project" value="UniProtKB-SubCell"/>
</dbReference>
<dbReference type="OrthoDB" id="9789244at2"/>
<dbReference type="GO" id="GO:0055085">
    <property type="term" value="P:transmembrane transport"/>
    <property type="evidence" value="ECO:0007669"/>
    <property type="project" value="InterPro"/>
</dbReference>
<evidence type="ECO:0000256" key="3">
    <source>
        <dbReference type="ARBA" id="ARBA00022989"/>
    </source>
</evidence>
<protein>
    <submittedName>
        <fullName evidence="7">ABC transporter permease</fullName>
    </submittedName>
</protein>
<dbReference type="EMBL" id="VIGC01000010">
    <property type="protein sequence ID" value="TQE96058.1"/>
    <property type="molecule type" value="Genomic_DNA"/>
</dbReference>
<keyword evidence="2 5" id="KW-0812">Transmembrane</keyword>
<dbReference type="PANTHER" id="PTHR42729">
    <property type="entry name" value="OLIGO/DIPEPTIDE TRANSPORT, PERMEASE PROTEIN (DPPC-2)"/>
    <property type="match status" value="1"/>
</dbReference>
<organism evidence="7 8">
    <name type="scientific">Litorilinea aerophila</name>
    <dbReference type="NCBI Taxonomy" id="1204385"/>
    <lineage>
        <taxon>Bacteria</taxon>
        <taxon>Bacillati</taxon>
        <taxon>Chloroflexota</taxon>
        <taxon>Caldilineae</taxon>
        <taxon>Caldilineales</taxon>
        <taxon>Caldilineaceae</taxon>
        <taxon>Litorilinea</taxon>
    </lineage>
</organism>
<accession>A0A540VH07</accession>
<comment type="caution">
    <text evidence="7">The sequence shown here is derived from an EMBL/GenBank/DDBJ whole genome shotgun (WGS) entry which is preliminary data.</text>
</comment>
<evidence type="ECO:0000256" key="4">
    <source>
        <dbReference type="ARBA" id="ARBA00023136"/>
    </source>
</evidence>
<dbReference type="SUPFAM" id="SSF161098">
    <property type="entry name" value="MetI-like"/>
    <property type="match status" value="1"/>
</dbReference>
<feature type="transmembrane region" description="Helical" evidence="5">
    <location>
        <begin position="12"/>
        <end position="32"/>
    </location>
</feature>
<gene>
    <name evidence="7" type="ORF">FKZ61_09675</name>
</gene>
<keyword evidence="5" id="KW-0813">Transport</keyword>
<evidence type="ECO:0000313" key="8">
    <source>
        <dbReference type="Proteomes" id="UP000317371"/>
    </source>
</evidence>
<dbReference type="Pfam" id="PF00528">
    <property type="entry name" value="BPD_transp_1"/>
    <property type="match status" value="1"/>
</dbReference>
<comment type="subcellular location">
    <subcellularLocation>
        <location evidence="5">Cell membrane</location>
        <topology evidence="5">Multi-pass membrane protein</topology>
    </subcellularLocation>
    <subcellularLocation>
        <location evidence="1">Membrane</location>
        <topology evidence="1">Multi-pass membrane protein</topology>
    </subcellularLocation>
</comment>
<feature type="transmembrane region" description="Helical" evidence="5">
    <location>
        <begin position="92"/>
        <end position="114"/>
    </location>
</feature>
<dbReference type="PANTHER" id="PTHR42729:SF1">
    <property type="entry name" value="OLIGO_DIPEPTIDE TRANSPORT, PERMEASE PROTEIN (DPPC-2)"/>
    <property type="match status" value="1"/>
</dbReference>
<dbReference type="Gene3D" id="1.10.3720.10">
    <property type="entry name" value="MetI-like"/>
    <property type="match status" value="1"/>
</dbReference>
<keyword evidence="8" id="KW-1185">Reference proteome</keyword>
<dbReference type="InterPro" id="IPR000515">
    <property type="entry name" value="MetI-like"/>
</dbReference>
<dbReference type="Proteomes" id="UP000317371">
    <property type="component" value="Unassembled WGS sequence"/>
</dbReference>
<sequence>MLQYLRRNKSLALGLGILVFLTLFTVVGLQFIDRKVDPYPLAAPASIPPTLSYCPRTEPDCPNPKAYPFGTDAQGRDLFAVAVTGTWMTLQIGFLAGGIGLVVGTFLGFTSAFYGGLYDAVIRLSVDVLLTVPGLLVLVVIASSLGDKNITVTGMGLIISLLAWRGPARVIRSQVLSMRERSYVMMARLNGMSNMAIIFKEMMPNLLPYLGASLVSAVTSAIFASMGLAALGLGPLREPTLGVTIYWVINQSAFLRGLWWWGAVPITIVALVFVMLFLISIGLDELANPRVRRAR</sequence>
<feature type="domain" description="ABC transmembrane type-1" evidence="6">
    <location>
        <begin position="86"/>
        <end position="280"/>
    </location>
</feature>
<dbReference type="InParanoid" id="A0A540VH07"/>